<comment type="caution">
    <text evidence="2">The sequence shown here is derived from an EMBL/GenBank/DDBJ whole genome shotgun (WGS) entry which is preliminary data.</text>
</comment>
<evidence type="ECO:0000256" key="1">
    <source>
        <dbReference type="SAM" id="SignalP"/>
    </source>
</evidence>
<sequence length="135" mass="14828">MKNLIYLAFLFLSLGSQAQSADLSVEVSNVSGTKGIVIFSLFNKKNFMGPSPLSSLRAKIKDGLASASFKDLKPGEYGVIALHDKNENGKMDYSVQGMPLEDYGVSNNTLTFGPPQWEDAAFIIESKDKELKIRF</sequence>
<evidence type="ECO:0000313" key="3">
    <source>
        <dbReference type="Proteomes" id="UP000703674"/>
    </source>
</evidence>
<gene>
    <name evidence="2" type="ORF">HC175_01030</name>
</gene>
<reference evidence="2 3" key="1">
    <citation type="submission" date="2020-03" db="EMBL/GenBank/DDBJ databases">
        <title>Salinimicrobium sp. nov, isolated from SCS.</title>
        <authorList>
            <person name="Cao W.R."/>
        </authorList>
    </citation>
    <scope>NUCLEOTIDE SEQUENCE [LARGE SCALE GENOMIC DNA]</scope>
    <source>
        <strain evidence="3">J15B91</strain>
    </source>
</reference>
<evidence type="ECO:0000313" key="2">
    <source>
        <dbReference type="EMBL" id="NJW51496.1"/>
    </source>
</evidence>
<feature type="signal peptide" evidence="1">
    <location>
        <begin position="1"/>
        <end position="18"/>
    </location>
</feature>
<name>A0ABX1CXX8_9FLAO</name>
<keyword evidence="1" id="KW-0732">Signal</keyword>
<protein>
    <submittedName>
        <fullName evidence="2">DUF2141 domain-containing protein</fullName>
    </submittedName>
</protein>
<dbReference type="Proteomes" id="UP000703674">
    <property type="component" value="Unassembled WGS sequence"/>
</dbReference>
<dbReference type="EMBL" id="JAAVJR010000001">
    <property type="protein sequence ID" value="NJW51496.1"/>
    <property type="molecule type" value="Genomic_DNA"/>
</dbReference>
<feature type="chain" id="PRO_5046207047" evidence="1">
    <location>
        <begin position="19"/>
        <end position="135"/>
    </location>
</feature>
<keyword evidence="3" id="KW-1185">Reference proteome</keyword>
<organism evidence="2 3">
    <name type="scientific">Salinimicrobium oceani</name>
    <dbReference type="NCBI Taxonomy" id="2722702"/>
    <lineage>
        <taxon>Bacteria</taxon>
        <taxon>Pseudomonadati</taxon>
        <taxon>Bacteroidota</taxon>
        <taxon>Flavobacteriia</taxon>
        <taxon>Flavobacteriales</taxon>
        <taxon>Flavobacteriaceae</taxon>
        <taxon>Salinimicrobium</taxon>
    </lineage>
</organism>
<dbReference type="RefSeq" id="WP_168136662.1">
    <property type="nucleotide sequence ID" value="NZ_JAAVJR010000001.1"/>
</dbReference>
<dbReference type="Pfam" id="PF09912">
    <property type="entry name" value="DUF2141"/>
    <property type="match status" value="1"/>
</dbReference>
<accession>A0ABX1CXX8</accession>
<proteinExistence type="predicted"/>
<dbReference type="InterPro" id="IPR018673">
    <property type="entry name" value="DUF2141"/>
</dbReference>